<dbReference type="Proteomes" id="UP000755577">
    <property type="component" value="Unassembled WGS sequence"/>
</dbReference>
<keyword evidence="5" id="KW-1185">Reference proteome</keyword>
<reference evidence="3 4" key="1">
    <citation type="submission" date="2019-09" db="EMBL/GenBank/DDBJ databases">
        <authorList>
            <person name="Depoorter E."/>
        </authorList>
    </citation>
    <scope>NUCLEOTIDE SEQUENCE [LARGE SCALE GENOMIC DNA]</scope>
    <source>
        <strain evidence="3">LMG 20980</strain>
    </source>
</reference>
<dbReference type="InterPro" id="IPR036291">
    <property type="entry name" value="NAD(P)-bd_dom_sf"/>
</dbReference>
<dbReference type="PANTHER" id="PTHR42879">
    <property type="entry name" value="3-OXOACYL-(ACYL-CARRIER-PROTEIN) REDUCTASE"/>
    <property type="match status" value="1"/>
</dbReference>
<dbReference type="InterPro" id="IPR050259">
    <property type="entry name" value="SDR"/>
</dbReference>
<organism evidence="3 4">
    <name type="scientific">Burkholderia anthina</name>
    <dbReference type="NCBI Taxonomy" id="179879"/>
    <lineage>
        <taxon>Bacteria</taxon>
        <taxon>Pseudomonadati</taxon>
        <taxon>Pseudomonadota</taxon>
        <taxon>Betaproteobacteria</taxon>
        <taxon>Burkholderiales</taxon>
        <taxon>Burkholderiaceae</taxon>
        <taxon>Burkholderia</taxon>
        <taxon>Burkholderia cepacia complex</taxon>
    </lineage>
</organism>
<dbReference type="AlphaFoldDB" id="A0A6P2G7A5"/>
<dbReference type="Gene3D" id="3.40.50.720">
    <property type="entry name" value="NAD(P)-binding Rossmann-like Domain"/>
    <property type="match status" value="1"/>
</dbReference>
<evidence type="ECO:0000313" key="4">
    <source>
        <dbReference type="Proteomes" id="UP000494201"/>
    </source>
</evidence>
<dbReference type="EMBL" id="JAFCIQ010000011">
    <property type="protein sequence ID" value="MBM2768083.1"/>
    <property type="molecule type" value="Genomic_DNA"/>
</dbReference>
<reference evidence="2 5" key="2">
    <citation type="submission" date="2021-02" db="EMBL/GenBank/DDBJ databases">
        <title>Draft genome of the type strains Burkholderia anthina DSM16086.</title>
        <authorList>
            <person name="Hertel R."/>
            <person name="Meissner J."/>
            <person name="Poehlein A."/>
            <person name="Daniel R."/>
            <person name="Commichau F.M."/>
        </authorList>
    </citation>
    <scope>NUCLEOTIDE SEQUENCE [LARGE SCALE GENOMIC DNA]</scope>
    <source>
        <strain evidence="2 5">DSM 16086</strain>
    </source>
</reference>
<comment type="similarity">
    <text evidence="1">Belongs to the short-chain dehydrogenases/reductases (SDR) family.</text>
</comment>
<evidence type="ECO:0000313" key="5">
    <source>
        <dbReference type="Proteomes" id="UP000755577"/>
    </source>
</evidence>
<evidence type="ECO:0000313" key="2">
    <source>
        <dbReference type="EMBL" id="MBM2768083.1"/>
    </source>
</evidence>
<dbReference type="SUPFAM" id="SSF51735">
    <property type="entry name" value="NAD(P)-binding Rossmann-fold domains"/>
    <property type="match status" value="1"/>
</dbReference>
<dbReference type="Proteomes" id="UP000494201">
    <property type="component" value="Unassembled WGS sequence"/>
</dbReference>
<protein>
    <submittedName>
        <fullName evidence="3">3-ketoacyl-ACP reductase</fullName>
    </submittedName>
    <submittedName>
        <fullName evidence="2">SDR family NAD(P)-dependent oxidoreductase</fullName>
    </submittedName>
</protein>
<evidence type="ECO:0000313" key="3">
    <source>
        <dbReference type="EMBL" id="VVU49548.1"/>
    </source>
</evidence>
<dbReference type="Pfam" id="PF00106">
    <property type="entry name" value="adh_short"/>
    <property type="match status" value="1"/>
</dbReference>
<dbReference type="InterPro" id="IPR002347">
    <property type="entry name" value="SDR_fam"/>
</dbReference>
<sequence length="74" mass="7579">MTTLTGKTALVTGTSRGIGRATALALAQAGARVVVRYRRGARQAKAVVADITAAGGRAHAVQCTSAWGLPWSRS</sequence>
<name>A0A6P2G7A5_9BURK</name>
<gene>
    <name evidence="3" type="ORF">BAN20980_02254</name>
    <name evidence="2" type="ORF">JQK92_16810</name>
</gene>
<evidence type="ECO:0000256" key="1">
    <source>
        <dbReference type="ARBA" id="ARBA00006484"/>
    </source>
</evidence>
<accession>A0A6P2G7A5</accession>
<dbReference type="EMBL" id="CABVLY010000007">
    <property type="protein sequence ID" value="VVU49548.1"/>
    <property type="molecule type" value="Genomic_DNA"/>
</dbReference>
<proteinExistence type="inferred from homology"/>
<dbReference type="PANTHER" id="PTHR42879:SF2">
    <property type="entry name" value="3-OXOACYL-[ACYL-CARRIER-PROTEIN] REDUCTASE FABG"/>
    <property type="match status" value="1"/>
</dbReference>